<evidence type="ECO:0000256" key="4">
    <source>
        <dbReference type="ARBA" id="ARBA00035231"/>
    </source>
</evidence>
<evidence type="ECO:0000256" key="1">
    <source>
        <dbReference type="ARBA" id="ARBA00007326"/>
    </source>
</evidence>
<evidence type="ECO:0000256" key="2">
    <source>
        <dbReference type="ARBA" id="ARBA00022980"/>
    </source>
</evidence>
<keyword evidence="2 5" id="KW-0689">Ribosomal protein</keyword>
<dbReference type="GO" id="GO:0003723">
    <property type="term" value="F:RNA binding"/>
    <property type="evidence" value="ECO:0007669"/>
    <property type="project" value="InterPro"/>
</dbReference>
<dbReference type="InterPro" id="IPR000231">
    <property type="entry name" value="Ribosomal_eL30"/>
</dbReference>
<dbReference type="InterPro" id="IPR029064">
    <property type="entry name" value="Ribosomal_eL30-like_sf"/>
</dbReference>
<dbReference type="GO" id="GO:0006412">
    <property type="term" value="P:translation"/>
    <property type="evidence" value="ECO:0007669"/>
    <property type="project" value="UniProtKB-UniRule"/>
</dbReference>
<name>A0A7C1EA15_9CREN</name>
<evidence type="ECO:0000256" key="3">
    <source>
        <dbReference type="ARBA" id="ARBA00023274"/>
    </source>
</evidence>
<dbReference type="Pfam" id="PF01248">
    <property type="entry name" value="Ribosomal_L7Ae"/>
    <property type="match status" value="1"/>
</dbReference>
<evidence type="ECO:0000313" key="7">
    <source>
        <dbReference type="EMBL" id="HDS11218.1"/>
    </source>
</evidence>
<organism evidence="7">
    <name type="scientific">Fervidicoccus fontis</name>
    <dbReference type="NCBI Taxonomy" id="683846"/>
    <lineage>
        <taxon>Archaea</taxon>
        <taxon>Thermoproteota</taxon>
        <taxon>Thermoprotei</taxon>
        <taxon>Fervidicoccales</taxon>
        <taxon>Fervidicoccaceae</taxon>
        <taxon>Fervidicoccus</taxon>
    </lineage>
</organism>
<comment type="similarity">
    <text evidence="1 5">Belongs to the eukaryotic ribosomal protein eL30 family.</text>
</comment>
<dbReference type="Gene3D" id="3.30.1330.30">
    <property type="match status" value="1"/>
</dbReference>
<evidence type="ECO:0000256" key="5">
    <source>
        <dbReference type="HAMAP-Rule" id="MF_00481"/>
    </source>
</evidence>
<proteinExistence type="inferred from homology"/>
<accession>A0A7C1EA15</accession>
<feature type="domain" description="Ribosomal protein eL8/eL30/eS12/Gadd45" evidence="6">
    <location>
        <begin position="4"/>
        <end position="95"/>
    </location>
</feature>
<dbReference type="GO" id="GO:0022625">
    <property type="term" value="C:cytosolic large ribosomal subunit"/>
    <property type="evidence" value="ECO:0007669"/>
    <property type="project" value="InterPro"/>
</dbReference>
<gene>
    <name evidence="5" type="primary">rpl30e</name>
    <name evidence="7" type="ORF">ENO04_06385</name>
</gene>
<dbReference type="SUPFAM" id="SSF55315">
    <property type="entry name" value="L30e-like"/>
    <property type="match status" value="1"/>
</dbReference>
<dbReference type="EMBL" id="DSDY01000189">
    <property type="protein sequence ID" value="HDS11218.1"/>
    <property type="molecule type" value="Genomic_DNA"/>
</dbReference>
<evidence type="ECO:0000259" key="6">
    <source>
        <dbReference type="Pfam" id="PF01248"/>
    </source>
</evidence>
<keyword evidence="3 5" id="KW-0687">Ribonucleoprotein</keyword>
<dbReference type="HAMAP" id="MF_00481">
    <property type="entry name" value="Ribosomal_eL30"/>
    <property type="match status" value="1"/>
</dbReference>
<sequence length="104" mass="11190">MPSLENELKNALRSGKVVVGEKESVRALKQGRGKVVVLASNAKPELKSQVKSLSNITGIPIIEFPGTSLELGYALGKPYPIQVMVVIDVGESRIMELAETSEVK</sequence>
<dbReference type="InterPro" id="IPR022991">
    <property type="entry name" value="Ribosomal_eL30_CS"/>
</dbReference>
<protein>
    <recommendedName>
        <fullName evidence="4 5">Large ribosomal subunit protein eL30</fullName>
    </recommendedName>
</protein>
<dbReference type="PROSITE" id="PS00709">
    <property type="entry name" value="RIBOSOMAL_L30E_1"/>
    <property type="match status" value="1"/>
</dbReference>
<dbReference type="InterPro" id="IPR039109">
    <property type="entry name" value="Ribosomal_eL30-like"/>
</dbReference>
<dbReference type="InterPro" id="IPR004038">
    <property type="entry name" value="Ribosomal_eL8/eL30/eS12/Gad45"/>
</dbReference>
<reference evidence="7" key="1">
    <citation type="journal article" date="2020" name="mSystems">
        <title>Genome- and Community-Level Interaction Insights into Carbon Utilization and Element Cycling Functions of Hydrothermarchaeota in Hydrothermal Sediment.</title>
        <authorList>
            <person name="Zhou Z."/>
            <person name="Liu Y."/>
            <person name="Xu W."/>
            <person name="Pan J."/>
            <person name="Luo Z.H."/>
            <person name="Li M."/>
        </authorList>
    </citation>
    <scope>NUCLEOTIDE SEQUENCE [LARGE SCALE GENOMIC DNA]</scope>
    <source>
        <strain evidence="7">SpSt-123</strain>
    </source>
</reference>
<dbReference type="GO" id="GO:0003735">
    <property type="term" value="F:structural constituent of ribosome"/>
    <property type="evidence" value="ECO:0007669"/>
    <property type="project" value="InterPro"/>
</dbReference>
<comment type="caution">
    <text evidence="7">The sequence shown here is derived from an EMBL/GenBank/DDBJ whole genome shotgun (WGS) entry which is preliminary data.</text>
</comment>
<dbReference type="AlphaFoldDB" id="A0A7C1EA15"/>
<dbReference type="PANTHER" id="PTHR11449">
    <property type="entry name" value="RIBOSOMAL PROTEIN L30"/>
    <property type="match status" value="1"/>
</dbReference>
<dbReference type="NCBIfam" id="NF002172">
    <property type="entry name" value="PRK01018.1"/>
    <property type="match status" value="1"/>
</dbReference>